<evidence type="ECO:0000259" key="3">
    <source>
        <dbReference type="PROSITE" id="PS50181"/>
    </source>
</evidence>
<sequence length="911" mass="102849">MLVLFLLYILCTAQAVSFHNVSIPNNASEIVYTPFFCDSTEGGDCRGGWQPINVDGTTVISTDGLDEGGTAIIPQMFLQIHAAALFVTTSSQSNATINITVSAGNTSIDQQFQPPLSTITIVNLIEDEVTAFSITFINGTRLDVGTLIAQVSDDSSETVLPTQTLPPAIVIPSSTTILATPTGVEPAGGSVNRSKRLALALGLTLGLGLGLTLVFIAAYLVWERSRTMDGDLEKTETRSIFQLLRTRRQGDRPVYLSEDEPQIRKALLMDSPRWPLLTCFDRLARDYFMKLYYETVNEDGETDIVHDQTFQVVRLKAFFAAVTGFITGDLDLSGRHRSRFEFLEVRLVDFITDLMSLYLLAEEDGESRSTHPGSFWCTFVEYKFKDDTKWKEFKSKWLIPDCFSFGYVLTEFVAGAGILFTNKYPSAPFQKLCLMDLPEELLDLVFRECDIQDARALSATCQRLKKIAVPYIYVSRLLGFLGPAQNHADVEEEAEKELFKKSQSEFMDKLDFLFTLPDLVTRLQKVRFFDYWMGYQHREALAVPRASSLVIDVLKGCQSLTTITYDGFSVDNHFVTAMSLLPNLHTLCLLRSTFVYPPDTYDFSDPEHLPQLAHVRDLSLLLEYFGFEDRAVWKFVYFCPNVVDLSIMTCPGQVGAFPWMPIITGGPQLQSLRNLCIDGLFPTCVNSLREWFVALHSLPHSPPLSRLKFGFAIPLYDVDVDELLVALHSFPIHDLVIDGLAEGKPALIENISQRLPNINSLTLFRRQSSRQRITVPCRWPQPPWMYASRFSGFSNLWSFAWNLHFACEEIAPRDMVILEGSAADFEPYVLPPDDRLWCQWDDWSSVDASNIMARVFAVYNPLLEDVFIYPRSGAVKWHIEPAGSVGHLEFKLVSWNPTWEGQLDRSIIVEH</sequence>
<keyword evidence="1" id="KW-1133">Transmembrane helix</keyword>
<dbReference type="InterPro" id="IPR036047">
    <property type="entry name" value="F-box-like_dom_sf"/>
</dbReference>
<evidence type="ECO:0000313" key="4">
    <source>
        <dbReference type="EMBL" id="SJL13825.1"/>
    </source>
</evidence>
<evidence type="ECO:0000256" key="2">
    <source>
        <dbReference type="SAM" id="SignalP"/>
    </source>
</evidence>
<evidence type="ECO:0000313" key="5">
    <source>
        <dbReference type="Proteomes" id="UP000219338"/>
    </source>
</evidence>
<feature type="domain" description="F-box" evidence="3">
    <location>
        <begin position="431"/>
        <end position="477"/>
    </location>
</feature>
<feature type="signal peptide" evidence="2">
    <location>
        <begin position="1"/>
        <end position="15"/>
    </location>
</feature>
<dbReference type="EMBL" id="FUEG01000021">
    <property type="protein sequence ID" value="SJL13825.1"/>
    <property type="molecule type" value="Genomic_DNA"/>
</dbReference>
<proteinExistence type="predicted"/>
<dbReference type="SUPFAM" id="SSF81383">
    <property type="entry name" value="F-box domain"/>
    <property type="match status" value="1"/>
</dbReference>
<gene>
    <name evidence="4" type="ORF">ARMOST_17273</name>
</gene>
<keyword evidence="5" id="KW-1185">Reference proteome</keyword>
<keyword evidence="2" id="KW-0732">Signal</keyword>
<evidence type="ECO:0000256" key="1">
    <source>
        <dbReference type="SAM" id="Phobius"/>
    </source>
</evidence>
<protein>
    <recommendedName>
        <fullName evidence="3">F-box domain-containing protein</fullName>
    </recommendedName>
</protein>
<dbReference type="Gene3D" id="3.80.10.10">
    <property type="entry name" value="Ribonuclease Inhibitor"/>
    <property type="match status" value="1"/>
</dbReference>
<feature type="transmembrane region" description="Helical" evidence="1">
    <location>
        <begin position="398"/>
        <end position="420"/>
    </location>
</feature>
<name>A0A284RYH4_ARMOS</name>
<dbReference type="Pfam" id="PF00646">
    <property type="entry name" value="F-box"/>
    <property type="match status" value="1"/>
</dbReference>
<feature type="chain" id="PRO_5013216120" description="F-box domain-containing protein" evidence="2">
    <location>
        <begin position="16"/>
        <end position="911"/>
    </location>
</feature>
<keyword evidence="1" id="KW-0472">Membrane</keyword>
<dbReference type="PROSITE" id="PS50181">
    <property type="entry name" value="FBOX"/>
    <property type="match status" value="1"/>
</dbReference>
<dbReference type="Proteomes" id="UP000219338">
    <property type="component" value="Unassembled WGS sequence"/>
</dbReference>
<dbReference type="InterPro" id="IPR032675">
    <property type="entry name" value="LRR_dom_sf"/>
</dbReference>
<keyword evidence="1" id="KW-0812">Transmembrane</keyword>
<dbReference type="InterPro" id="IPR001810">
    <property type="entry name" value="F-box_dom"/>
</dbReference>
<feature type="transmembrane region" description="Helical" evidence="1">
    <location>
        <begin position="197"/>
        <end position="222"/>
    </location>
</feature>
<accession>A0A284RYH4</accession>
<dbReference type="AlphaFoldDB" id="A0A284RYH4"/>
<dbReference type="STRING" id="47428.A0A284RYH4"/>
<reference evidence="5" key="1">
    <citation type="journal article" date="2017" name="Nat. Ecol. Evol.">
        <title>Genome expansion and lineage-specific genetic innovations in the forest pathogenic fungi Armillaria.</title>
        <authorList>
            <person name="Sipos G."/>
            <person name="Prasanna A.N."/>
            <person name="Walter M.C."/>
            <person name="O'Connor E."/>
            <person name="Balint B."/>
            <person name="Krizsan K."/>
            <person name="Kiss B."/>
            <person name="Hess J."/>
            <person name="Varga T."/>
            <person name="Slot J."/>
            <person name="Riley R."/>
            <person name="Boka B."/>
            <person name="Rigling D."/>
            <person name="Barry K."/>
            <person name="Lee J."/>
            <person name="Mihaltcheva S."/>
            <person name="LaButti K."/>
            <person name="Lipzen A."/>
            <person name="Waldron R."/>
            <person name="Moloney N.M."/>
            <person name="Sperisen C."/>
            <person name="Kredics L."/>
            <person name="Vagvoelgyi C."/>
            <person name="Patrignani A."/>
            <person name="Fitzpatrick D."/>
            <person name="Nagy I."/>
            <person name="Doyle S."/>
            <person name="Anderson J.B."/>
            <person name="Grigoriev I.V."/>
            <person name="Gueldener U."/>
            <person name="Muensterkoetter M."/>
            <person name="Nagy L.G."/>
        </authorList>
    </citation>
    <scope>NUCLEOTIDE SEQUENCE [LARGE SCALE GENOMIC DNA]</scope>
    <source>
        <strain evidence="5">C18/9</strain>
    </source>
</reference>
<dbReference type="OrthoDB" id="3258311at2759"/>
<organism evidence="4 5">
    <name type="scientific">Armillaria ostoyae</name>
    <name type="common">Armillaria root rot fungus</name>
    <dbReference type="NCBI Taxonomy" id="47428"/>
    <lineage>
        <taxon>Eukaryota</taxon>
        <taxon>Fungi</taxon>
        <taxon>Dikarya</taxon>
        <taxon>Basidiomycota</taxon>
        <taxon>Agaricomycotina</taxon>
        <taxon>Agaricomycetes</taxon>
        <taxon>Agaricomycetidae</taxon>
        <taxon>Agaricales</taxon>
        <taxon>Marasmiineae</taxon>
        <taxon>Physalacriaceae</taxon>
        <taxon>Armillaria</taxon>
    </lineage>
</organism>